<feature type="chain" id="PRO_5018308119" description="DUF11 domain-containing protein" evidence="1">
    <location>
        <begin position="26"/>
        <end position="259"/>
    </location>
</feature>
<protein>
    <recommendedName>
        <fullName evidence="4">DUF11 domain-containing protein</fullName>
    </recommendedName>
</protein>
<comment type="caution">
    <text evidence="2">The sequence shown here is derived from an EMBL/GenBank/DDBJ whole genome shotgun (WGS) entry which is preliminary data.</text>
</comment>
<evidence type="ECO:0000256" key="1">
    <source>
        <dbReference type="SAM" id="SignalP"/>
    </source>
</evidence>
<evidence type="ECO:0000313" key="3">
    <source>
        <dbReference type="Proteomes" id="UP000272400"/>
    </source>
</evidence>
<feature type="signal peptide" evidence="1">
    <location>
        <begin position="1"/>
        <end position="25"/>
    </location>
</feature>
<organism evidence="2 3">
    <name type="scientific">Actinocorallia herbida</name>
    <dbReference type="NCBI Taxonomy" id="58109"/>
    <lineage>
        <taxon>Bacteria</taxon>
        <taxon>Bacillati</taxon>
        <taxon>Actinomycetota</taxon>
        <taxon>Actinomycetes</taxon>
        <taxon>Streptosporangiales</taxon>
        <taxon>Thermomonosporaceae</taxon>
        <taxon>Actinocorallia</taxon>
    </lineage>
</organism>
<evidence type="ECO:0008006" key="4">
    <source>
        <dbReference type="Google" id="ProtNLM"/>
    </source>
</evidence>
<dbReference type="RefSeq" id="WP_148086242.1">
    <property type="nucleotide sequence ID" value="NZ_RJKE01000001.1"/>
</dbReference>
<name>A0A3N1D9D4_9ACTN</name>
<dbReference type="Proteomes" id="UP000272400">
    <property type="component" value="Unassembled WGS sequence"/>
</dbReference>
<keyword evidence="1" id="KW-0732">Signal</keyword>
<keyword evidence="3" id="KW-1185">Reference proteome</keyword>
<proteinExistence type="predicted"/>
<sequence>MRAVTWCGTLVVSGGMLVGAAPAVATGSPALAVRIDTWGDARPGGRLDFLVTAANQGASATRKVRLDVAVPRGIDVIGLPDGCRERRRLIRCRLGVLAPKAIRKVTVSGIVRPTARGAQTVVAEADGASARTSVRVKPGTDLAVRLRTPQGTDGSFAFAARALNQGKRSARKVSVTVAVRGARFTRVPAGCMSSAHRVTCDAAALDPGAMVRFAFRAKAEPGRKAAEVFATVGAAHIGETRPADNGAFTSVPVVRFAQD</sequence>
<accession>A0A3N1D9D4</accession>
<gene>
    <name evidence="2" type="ORF">EDD29_7860</name>
</gene>
<dbReference type="AlphaFoldDB" id="A0A3N1D9D4"/>
<dbReference type="EMBL" id="RJKE01000001">
    <property type="protein sequence ID" value="ROO90144.1"/>
    <property type="molecule type" value="Genomic_DNA"/>
</dbReference>
<reference evidence="2 3" key="1">
    <citation type="submission" date="2018-11" db="EMBL/GenBank/DDBJ databases">
        <title>Sequencing the genomes of 1000 actinobacteria strains.</title>
        <authorList>
            <person name="Klenk H.-P."/>
        </authorList>
    </citation>
    <scope>NUCLEOTIDE SEQUENCE [LARGE SCALE GENOMIC DNA]</scope>
    <source>
        <strain evidence="2 3">DSM 44254</strain>
    </source>
</reference>
<evidence type="ECO:0000313" key="2">
    <source>
        <dbReference type="EMBL" id="ROO90144.1"/>
    </source>
</evidence>